<sequence>MYAVEEVYKDGWSDSLNQLVKDFYPTIDRFVTFLTTSSIFIGIMGFLVPYFAFLLYGIPHNYCLLASSFLLTFAIYSHNKLTDLEEDAVNVPERAGFIEENKKTVIITLSAAYVAALLLAFLINPFAIVIILFPIFCGLVYSIKIAGFRLKDITGIKNVVVSLPWAVIGAFLPAAVYLDELILIPLVFYFFFVKLIINTVLFDVRDIEGDRLAGVKTVPSVIGRERTQTLLLVLNSTFIPWLLLTYCWGFFHQYLLVFAFIILYGYWYILYFCSREKIGKSLDLLVDGEWIPVAALATAVVAL</sequence>
<dbReference type="Gene3D" id="1.10.357.140">
    <property type="entry name" value="UbiA prenyltransferase"/>
    <property type="match status" value="1"/>
</dbReference>
<dbReference type="AlphaFoldDB" id="A0A0W8FEV2"/>
<evidence type="ECO:0000256" key="3">
    <source>
        <dbReference type="ARBA" id="ARBA00022989"/>
    </source>
</evidence>
<dbReference type="Gene3D" id="1.20.120.1780">
    <property type="entry name" value="UbiA prenyltransferase"/>
    <property type="match status" value="1"/>
</dbReference>
<dbReference type="InterPro" id="IPR044878">
    <property type="entry name" value="UbiA_sf"/>
</dbReference>
<dbReference type="InterPro" id="IPR050475">
    <property type="entry name" value="Prenyltransferase_related"/>
</dbReference>
<gene>
    <name evidence="6" type="ORF">ASZ90_010854</name>
</gene>
<feature type="transmembrane region" description="Helical" evidence="5">
    <location>
        <begin position="58"/>
        <end position="76"/>
    </location>
</feature>
<evidence type="ECO:0000256" key="1">
    <source>
        <dbReference type="ARBA" id="ARBA00004141"/>
    </source>
</evidence>
<dbReference type="PANTHER" id="PTHR42723">
    <property type="entry name" value="CHLOROPHYLL SYNTHASE"/>
    <property type="match status" value="1"/>
</dbReference>
<accession>A0A0W8FEV2</accession>
<feature type="transmembrane region" description="Helical" evidence="5">
    <location>
        <begin position="182"/>
        <end position="202"/>
    </location>
</feature>
<feature type="transmembrane region" description="Helical" evidence="5">
    <location>
        <begin position="104"/>
        <end position="123"/>
    </location>
</feature>
<feature type="transmembrane region" description="Helical" evidence="5">
    <location>
        <begin position="254"/>
        <end position="273"/>
    </location>
</feature>
<protein>
    <submittedName>
        <fullName evidence="6">Ubia prenyltransferase family protein</fullName>
    </submittedName>
</protein>
<organism evidence="6">
    <name type="scientific">hydrocarbon metagenome</name>
    <dbReference type="NCBI Taxonomy" id="938273"/>
    <lineage>
        <taxon>unclassified sequences</taxon>
        <taxon>metagenomes</taxon>
        <taxon>ecological metagenomes</taxon>
    </lineage>
</organism>
<evidence type="ECO:0000256" key="2">
    <source>
        <dbReference type="ARBA" id="ARBA00022692"/>
    </source>
</evidence>
<feature type="transmembrane region" description="Helical" evidence="5">
    <location>
        <begin position="230"/>
        <end position="248"/>
    </location>
</feature>
<keyword evidence="4 5" id="KW-0472">Membrane</keyword>
<feature type="transmembrane region" description="Helical" evidence="5">
    <location>
        <begin position="30"/>
        <end position="52"/>
    </location>
</feature>
<keyword evidence="6" id="KW-0808">Transferase</keyword>
<dbReference type="GO" id="GO:0016020">
    <property type="term" value="C:membrane"/>
    <property type="evidence" value="ECO:0007669"/>
    <property type="project" value="UniProtKB-SubCell"/>
</dbReference>
<keyword evidence="3 5" id="KW-1133">Transmembrane helix</keyword>
<name>A0A0W8FEV2_9ZZZZ</name>
<comment type="subcellular location">
    <subcellularLocation>
        <location evidence="1">Membrane</location>
        <topology evidence="1">Multi-pass membrane protein</topology>
    </subcellularLocation>
</comment>
<dbReference type="EMBL" id="LNQE01001292">
    <property type="protein sequence ID" value="KUG19433.1"/>
    <property type="molecule type" value="Genomic_DNA"/>
</dbReference>
<dbReference type="InterPro" id="IPR000537">
    <property type="entry name" value="UbiA_prenyltransferase"/>
</dbReference>
<evidence type="ECO:0000313" key="6">
    <source>
        <dbReference type="EMBL" id="KUG19433.1"/>
    </source>
</evidence>
<dbReference type="PANTHER" id="PTHR42723:SF1">
    <property type="entry name" value="CHLOROPHYLL SYNTHASE, CHLOROPLASTIC"/>
    <property type="match status" value="1"/>
</dbReference>
<feature type="transmembrane region" description="Helical" evidence="5">
    <location>
        <begin position="129"/>
        <end position="147"/>
    </location>
</feature>
<comment type="caution">
    <text evidence="6">The sequence shown here is derived from an EMBL/GenBank/DDBJ whole genome shotgun (WGS) entry which is preliminary data.</text>
</comment>
<keyword evidence="2 5" id="KW-0812">Transmembrane</keyword>
<dbReference type="GO" id="GO:0016765">
    <property type="term" value="F:transferase activity, transferring alkyl or aryl (other than methyl) groups"/>
    <property type="evidence" value="ECO:0007669"/>
    <property type="project" value="InterPro"/>
</dbReference>
<evidence type="ECO:0000256" key="4">
    <source>
        <dbReference type="ARBA" id="ARBA00023136"/>
    </source>
</evidence>
<reference evidence="6" key="1">
    <citation type="journal article" date="2015" name="Proc. Natl. Acad. Sci. U.S.A.">
        <title>Networks of energetic and metabolic interactions define dynamics in microbial communities.</title>
        <authorList>
            <person name="Embree M."/>
            <person name="Liu J.K."/>
            <person name="Al-Bassam M.M."/>
            <person name="Zengler K."/>
        </authorList>
    </citation>
    <scope>NUCLEOTIDE SEQUENCE</scope>
</reference>
<feature type="transmembrane region" description="Helical" evidence="5">
    <location>
        <begin position="159"/>
        <end position="176"/>
    </location>
</feature>
<evidence type="ECO:0000256" key="5">
    <source>
        <dbReference type="SAM" id="Phobius"/>
    </source>
</evidence>
<dbReference type="Pfam" id="PF01040">
    <property type="entry name" value="UbiA"/>
    <property type="match status" value="1"/>
</dbReference>
<proteinExistence type="predicted"/>